<comment type="similarity">
    <text evidence="4">Belongs to the carotenoid/retinoid oxidoreductase family. CrtN subfamily.</text>
</comment>
<dbReference type="InterPro" id="IPR002937">
    <property type="entry name" value="Amino_oxidase"/>
</dbReference>
<comment type="caution">
    <text evidence="7">The sequence shown here is derived from an EMBL/GenBank/DDBJ whole genome shotgun (WGS) entry which is preliminary data.</text>
</comment>
<dbReference type="Gene3D" id="3.50.50.60">
    <property type="entry name" value="FAD/NAD(P)-binding domain"/>
    <property type="match status" value="2"/>
</dbReference>
<dbReference type="OrthoDB" id="9814556at2"/>
<evidence type="ECO:0000256" key="4">
    <source>
        <dbReference type="ARBA" id="ARBA00038322"/>
    </source>
</evidence>
<keyword evidence="8" id="KW-1185">Reference proteome</keyword>
<sequence length="498" mass="57107">MPAKKIYIIGAGPGGLAAAMLLAGNGYQVEVFEKQPYLGGRTSALKRDGYTFDRGPTFLSMPYILSELFESVGINMNDYLQLIELDPMYQLKFPEYSFFPSRNIELTYQQIKSLFPGNEEGYIRFMRDTEKKMNVLMPILQNRHSSLLDYGRWRTLRALPSLSLHQSLYQVLSSYFQDENLKIGFTFQSKYLGMSPWECPGAFSILSFMEHKYGVFHPRGGLNQIPEALAKVTREFGGKIHLNTGVKKILTNNRVVKGIELDNGEKLACDELIINADFAHAMTTLLDDELKHYSKNKLEKKEYSCSTFMIYAGVKKEFELPHHTIVFSRDYKKNVEEITKTKTMSDDPSIYIQNGSATDSSLAPKGKSSMYLLAPVPNNFSLLDWEEHKEEFRDLVYEQIETKTDFKNLRSYVETEEIITPLDWENNHAVYKGATFNLSHRLKQMMYYRPHNQFQELKHCWLVGGGTHPGSGLPTIFESARITANLLMDADKGVRRIK</sequence>
<dbReference type="PANTHER" id="PTHR43734:SF1">
    <property type="entry name" value="PHYTOENE DESATURASE"/>
    <property type="match status" value="1"/>
</dbReference>
<protein>
    <submittedName>
        <fullName evidence="7">Phytoene dehydrogenase</fullName>
    </submittedName>
</protein>
<evidence type="ECO:0000256" key="2">
    <source>
        <dbReference type="ARBA" id="ARBA00022746"/>
    </source>
</evidence>
<keyword evidence="2 5" id="KW-0125">Carotenoid biosynthesis</keyword>
<evidence type="ECO:0000256" key="5">
    <source>
        <dbReference type="RuleBase" id="RU362075"/>
    </source>
</evidence>
<dbReference type="NCBIfam" id="TIGR02734">
    <property type="entry name" value="crtI_fam"/>
    <property type="match status" value="1"/>
</dbReference>
<name>W4QN62_HALA3</name>
<evidence type="ECO:0000313" key="7">
    <source>
        <dbReference type="EMBL" id="GAE33540.1"/>
    </source>
</evidence>
<dbReference type="AlphaFoldDB" id="W4QN62"/>
<dbReference type="STRING" id="1236973.JCM9157_545"/>
<accession>W4QN62</accession>
<dbReference type="GO" id="GO:0016117">
    <property type="term" value="P:carotenoid biosynthetic process"/>
    <property type="evidence" value="ECO:0007669"/>
    <property type="project" value="UniProtKB-KW"/>
</dbReference>
<proteinExistence type="inferred from homology"/>
<dbReference type="InterPro" id="IPR036188">
    <property type="entry name" value="FAD/NAD-bd_sf"/>
</dbReference>
<dbReference type="SUPFAM" id="SSF51905">
    <property type="entry name" value="FAD/NAD(P)-binding domain"/>
    <property type="match status" value="1"/>
</dbReference>
<feature type="domain" description="Amine oxidase" evidence="6">
    <location>
        <begin position="14"/>
        <end position="486"/>
    </location>
</feature>
<dbReference type="RefSeq" id="WP_035661735.1">
    <property type="nucleotide sequence ID" value="NZ_BAUV01000002.1"/>
</dbReference>
<keyword evidence="3 5" id="KW-0560">Oxidoreductase</keyword>
<dbReference type="eggNOG" id="COG1233">
    <property type="taxonomic scope" value="Bacteria"/>
</dbReference>
<dbReference type="InterPro" id="IPR014105">
    <property type="entry name" value="Carotenoid/retinoid_OxRdtase"/>
</dbReference>
<dbReference type="PRINTS" id="PR00419">
    <property type="entry name" value="ADXRDTASE"/>
</dbReference>
<evidence type="ECO:0000256" key="1">
    <source>
        <dbReference type="ARBA" id="ARBA00004829"/>
    </source>
</evidence>
<dbReference type="Proteomes" id="UP000018896">
    <property type="component" value="Unassembled WGS sequence"/>
</dbReference>
<organism evidence="7 8">
    <name type="scientific">Halalkalibacter akibai (strain ATCC 43226 / DSM 21942 / CIP 109018 / JCM 9157 / 1139)</name>
    <name type="common">Bacillus akibai</name>
    <dbReference type="NCBI Taxonomy" id="1236973"/>
    <lineage>
        <taxon>Bacteria</taxon>
        <taxon>Bacillati</taxon>
        <taxon>Bacillota</taxon>
        <taxon>Bacilli</taxon>
        <taxon>Bacillales</taxon>
        <taxon>Bacillaceae</taxon>
        <taxon>Halalkalibacter</taxon>
    </lineage>
</organism>
<dbReference type="PANTHER" id="PTHR43734">
    <property type="entry name" value="PHYTOENE DESATURASE"/>
    <property type="match status" value="1"/>
</dbReference>
<comment type="pathway">
    <text evidence="1 5">Carotenoid biosynthesis.</text>
</comment>
<dbReference type="GO" id="GO:0016491">
    <property type="term" value="F:oxidoreductase activity"/>
    <property type="evidence" value="ECO:0007669"/>
    <property type="project" value="UniProtKB-KW"/>
</dbReference>
<evidence type="ECO:0000256" key="3">
    <source>
        <dbReference type="ARBA" id="ARBA00023002"/>
    </source>
</evidence>
<gene>
    <name evidence="7" type="ORF">JCM9157_545</name>
</gene>
<evidence type="ECO:0000259" key="6">
    <source>
        <dbReference type="Pfam" id="PF01593"/>
    </source>
</evidence>
<reference evidence="7 8" key="1">
    <citation type="journal article" date="2014" name="Genome Announc.">
        <title>Draft Genome Sequences of Three Alkaliphilic Bacillus Strains, Bacillus wakoensis JCM 9140T, Bacillus akibai JCM 9157T, and Bacillus hemicellulosilyticus JCM 9152T.</title>
        <authorList>
            <person name="Yuki M."/>
            <person name="Oshima K."/>
            <person name="Suda W."/>
            <person name="Oshida Y."/>
            <person name="Kitamura K."/>
            <person name="Iida T."/>
            <person name="Hattori M."/>
            <person name="Ohkuma M."/>
        </authorList>
    </citation>
    <scope>NUCLEOTIDE SEQUENCE [LARGE SCALE GENOMIC DNA]</scope>
    <source>
        <strain evidence="7 8">JCM 9157</strain>
    </source>
</reference>
<evidence type="ECO:0000313" key="8">
    <source>
        <dbReference type="Proteomes" id="UP000018896"/>
    </source>
</evidence>
<dbReference type="EMBL" id="BAUV01000002">
    <property type="protein sequence ID" value="GAE33540.1"/>
    <property type="molecule type" value="Genomic_DNA"/>
</dbReference>
<dbReference type="Pfam" id="PF01593">
    <property type="entry name" value="Amino_oxidase"/>
    <property type="match status" value="1"/>
</dbReference>